<dbReference type="InterPro" id="IPR008146">
    <property type="entry name" value="Gln_synth_cat_dom"/>
</dbReference>
<dbReference type="PANTHER" id="PTHR43785">
    <property type="entry name" value="GAMMA-GLUTAMYLPUTRESCINE SYNTHETASE"/>
    <property type="match status" value="1"/>
</dbReference>
<evidence type="ECO:0000313" key="6">
    <source>
        <dbReference type="EMBL" id="GGN78609.1"/>
    </source>
</evidence>
<evidence type="ECO:0000256" key="2">
    <source>
        <dbReference type="ARBA" id="ARBA00022598"/>
    </source>
</evidence>
<sequence>MVSSDRSAFDEMTSASAVRLEATNHDGVLLGKTLSASKYRSGRTKGFAVPDFALGLDLTNHGALGFELPHWRSGGFMPDIVLRPDEDTLIEWKPGLASVICDFWTVQGAPVAADPRQTLKRIVAAYAERGLTVRAAVEIEASVFQESMDQARAQQFQNLTPLGGTAGAALVLAKSPDFMAYTEAVVARFEELGIPWEAWSDEAASGQIEFNLAPADPVAAADLWARVRHVMREVALSLGRSVTFMSKLSAEYGQGSHLNVSVSDENGNIFFDSADADRPSERMLHFLGGVMGSLEASTSFALPTITSYRRLQELEGPPTTQTWGVFNKSCAVRAILAGDSATRLEYRLPAADSNMYQTLSVFLAAGLAGLDDKVTPPPPHQRMAWGLPPGEIARIPSNLYDAIEALEKDTQLRRYLGDEFIDYWIGLRRWEWLSYHTQTERDDEQISVWESIRYFELV</sequence>
<gene>
    <name evidence="6" type="ORF">GCM10011610_26340</name>
</gene>
<dbReference type="SUPFAM" id="SSF55931">
    <property type="entry name" value="Glutamine synthetase/guanido kinase"/>
    <property type="match status" value="1"/>
</dbReference>
<evidence type="ECO:0000259" key="5">
    <source>
        <dbReference type="PROSITE" id="PS51987"/>
    </source>
</evidence>
<dbReference type="SMART" id="SM01230">
    <property type="entry name" value="Gln-synt_C"/>
    <property type="match status" value="1"/>
</dbReference>
<feature type="domain" description="GS catalytic" evidence="5">
    <location>
        <begin position="115"/>
        <end position="458"/>
    </location>
</feature>
<dbReference type="InterPro" id="IPR014746">
    <property type="entry name" value="Gln_synth/guanido_kin_cat_dom"/>
</dbReference>
<organism evidence="6 7">
    <name type="scientific">Nocardia rhizosphaerihabitans</name>
    <dbReference type="NCBI Taxonomy" id="1691570"/>
    <lineage>
        <taxon>Bacteria</taxon>
        <taxon>Bacillati</taxon>
        <taxon>Actinomycetota</taxon>
        <taxon>Actinomycetes</taxon>
        <taxon>Mycobacteriales</taxon>
        <taxon>Nocardiaceae</taxon>
        <taxon>Nocardia</taxon>
    </lineage>
</organism>
<proteinExistence type="inferred from homology"/>
<dbReference type="Pfam" id="PF00120">
    <property type="entry name" value="Gln-synt_C"/>
    <property type="match status" value="1"/>
</dbReference>
<comment type="similarity">
    <text evidence="1 3 4">Belongs to the glutamine synthetase family.</text>
</comment>
<keyword evidence="7" id="KW-1185">Reference proteome</keyword>
<evidence type="ECO:0000256" key="1">
    <source>
        <dbReference type="ARBA" id="ARBA00009897"/>
    </source>
</evidence>
<reference evidence="7" key="1">
    <citation type="journal article" date="2019" name="Int. J. Syst. Evol. Microbiol.">
        <title>The Global Catalogue of Microorganisms (GCM) 10K type strain sequencing project: providing services to taxonomists for standard genome sequencing and annotation.</title>
        <authorList>
            <consortium name="The Broad Institute Genomics Platform"/>
            <consortium name="The Broad Institute Genome Sequencing Center for Infectious Disease"/>
            <person name="Wu L."/>
            <person name="Ma J."/>
        </authorList>
    </citation>
    <scope>NUCLEOTIDE SEQUENCE [LARGE SCALE GENOMIC DNA]</scope>
    <source>
        <strain evidence="7">CGMCC 4.7329</strain>
    </source>
</reference>
<dbReference type="PANTHER" id="PTHR43785:SF12">
    <property type="entry name" value="TYPE-1 GLUTAMINE SYNTHETASE 2"/>
    <property type="match status" value="1"/>
</dbReference>
<name>A0ABQ2KEB4_9NOCA</name>
<comment type="caution">
    <text evidence="6">The sequence shown here is derived from an EMBL/GenBank/DDBJ whole genome shotgun (WGS) entry which is preliminary data.</text>
</comment>
<dbReference type="EMBL" id="BMNE01000003">
    <property type="protein sequence ID" value="GGN78609.1"/>
    <property type="molecule type" value="Genomic_DNA"/>
</dbReference>
<dbReference type="Gene3D" id="3.30.590.10">
    <property type="entry name" value="Glutamine synthetase/guanido kinase, catalytic domain"/>
    <property type="match status" value="1"/>
</dbReference>
<protein>
    <submittedName>
        <fullName evidence="6">Glutamine synthetase</fullName>
    </submittedName>
</protein>
<evidence type="ECO:0000313" key="7">
    <source>
        <dbReference type="Proteomes" id="UP000658127"/>
    </source>
</evidence>
<evidence type="ECO:0000256" key="4">
    <source>
        <dbReference type="RuleBase" id="RU000384"/>
    </source>
</evidence>
<dbReference type="Proteomes" id="UP000658127">
    <property type="component" value="Unassembled WGS sequence"/>
</dbReference>
<accession>A0ABQ2KEB4</accession>
<keyword evidence="2" id="KW-0436">Ligase</keyword>
<dbReference type="PROSITE" id="PS51987">
    <property type="entry name" value="GS_CATALYTIC"/>
    <property type="match status" value="1"/>
</dbReference>
<evidence type="ECO:0000256" key="3">
    <source>
        <dbReference type="PROSITE-ProRule" id="PRU01331"/>
    </source>
</evidence>